<feature type="transmembrane region" description="Helical" evidence="1">
    <location>
        <begin position="353"/>
        <end position="378"/>
    </location>
</feature>
<organism evidence="2 3">
    <name type="scientific">Botrytis byssoidea</name>
    <dbReference type="NCBI Taxonomy" id="139641"/>
    <lineage>
        <taxon>Eukaryota</taxon>
        <taxon>Fungi</taxon>
        <taxon>Dikarya</taxon>
        <taxon>Ascomycota</taxon>
        <taxon>Pezizomycotina</taxon>
        <taxon>Leotiomycetes</taxon>
        <taxon>Helotiales</taxon>
        <taxon>Sclerotiniaceae</taxon>
        <taxon>Botrytis</taxon>
    </lineage>
</organism>
<protein>
    <submittedName>
        <fullName evidence="2">Uncharacterized protein</fullName>
    </submittedName>
</protein>
<feature type="transmembrane region" description="Helical" evidence="1">
    <location>
        <begin position="308"/>
        <end position="332"/>
    </location>
</feature>
<keyword evidence="1" id="KW-1133">Transmembrane helix</keyword>
<feature type="transmembrane region" description="Helical" evidence="1">
    <location>
        <begin position="33"/>
        <end position="53"/>
    </location>
</feature>
<dbReference type="AlphaFoldDB" id="A0A9P5I367"/>
<dbReference type="Proteomes" id="UP000710849">
    <property type="component" value="Unassembled WGS sequence"/>
</dbReference>
<sequence>MLSERLFNITVCPSQNVVCGWVSSPNTRGTINIIWSSLSTIWLCTWTALCLNIPEQQNSRGWRMMLYKLRWQMFAVFFPEVLVALAAEQWISAKQSVRAFRELGHSSWTIRHGFFADMGGIIVAPKDSDHFAIDSYQLAHLIRNNYISLPPIDINDIRAVNKADGLARAVTMAQMAWFCMACLGRSVEGLNITPVELETLAFILCTTHTFFFWWNKPLDPARPLILLLNETTEELCMPGHDPESFERTPLDFVRPAPDSKSLIAPFWFGLKATFKVPQYLLPSNKRPTTPKRARRTITNSTIHPAEGIGWILTLYLIFFQAMFYGLHIGVAWKIPFPTHVEFSIYELANIVDFGLIVMFILALPLGAHFAPFIGRVVFKKEATTVLEVAAMLPTWGKLLVHGPFVIGYIIARVLVLGESVVALRAMPNIIFQDLDWSNFLPHI</sequence>
<dbReference type="RefSeq" id="XP_038728238.1">
    <property type="nucleotide sequence ID" value="XM_038880844.1"/>
</dbReference>
<keyword evidence="3" id="KW-1185">Reference proteome</keyword>
<keyword evidence="1" id="KW-0472">Membrane</keyword>
<comment type="caution">
    <text evidence="2">The sequence shown here is derived from an EMBL/GenBank/DDBJ whole genome shotgun (WGS) entry which is preliminary data.</text>
</comment>
<feature type="transmembrane region" description="Helical" evidence="1">
    <location>
        <begin position="73"/>
        <end position="91"/>
    </location>
</feature>
<dbReference type="PANTHER" id="PTHR35043">
    <property type="entry name" value="TRANSCRIPTION FACTOR DOMAIN-CONTAINING PROTEIN"/>
    <property type="match status" value="1"/>
</dbReference>
<proteinExistence type="predicted"/>
<evidence type="ECO:0000313" key="2">
    <source>
        <dbReference type="EMBL" id="KAF7926029.1"/>
    </source>
</evidence>
<reference evidence="2 3" key="1">
    <citation type="journal article" date="2020" name="Genome Biol. Evol.">
        <title>Comparative genomics of Sclerotiniaceae.</title>
        <authorList>
            <person name="Valero Jimenez C.A."/>
            <person name="Steentjes M."/>
            <person name="Scholten O.E."/>
            <person name="Van Kan J.A.L."/>
        </authorList>
    </citation>
    <scope>NUCLEOTIDE SEQUENCE [LARGE SCALE GENOMIC DNA]</scope>
    <source>
        <strain evidence="2 3">MUCL 94</strain>
    </source>
</reference>
<gene>
    <name evidence="2" type="ORF">EAE97_010329</name>
</gene>
<evidence type="ECO:0000313" key="3">
    <source>
        <dbReference type="Proteomes" id="UP000710849"/>
    </source>
</evidence>
<dbReference type="GeneID" id="62153917"/>
<dbReference type="PANTHER" id="PTHR35043:SF8">
    <property type="entry name" value="DUF4220 DOMAIN-CONTAINING PROTEIN"/>
    <property type="match status" value="1"/>
</dbReference>
<dbReference type="EMBL" id="RCSW01000027">
    <property type="protein sequence ID" value="KAF7926029.1"/>
    <property type="molecule type" value="Genomic_DNA"/>
</dbReference>
<accession>A0A9P5I367</accession>
<feature type="transmembrane region" description="Helical" evidence="1">
    <location>
        <begin position="398"/>
        <end position="417"/>
    </location>
</feature>
<evidence type="ECO:0000256" key="1">
    <source>
        <dbReference type="SAM" id="Phobius"/>
    </source>
</evidence>
<name>A0A9P5I367_9HELO</name>
<keyword evidence="1" id="KW-0812">Transmembrane</keyword>